<feature type="compositionally biased region" description="Low complexity" evidence="6">
    <location>
        <begin position="444"/>
        <end position="471"/>
    </location>
</feature>
<evidence type="ECO:0000256" key="4">
    <source>
        <dbReference type="ARBA" id="ARBA00023163"/>
    </source>
</evidence>
<dbReference type="InterPro" id="IPR009057">
    <property type="entry name" value="Homeodomain-like_sf"/>
</dbReference>
<evidence type="ECO:0000256" key="6">
    <source>
        <dbReference type="SAM" id="MobiDB-lite"/>
    </source>
</evidence>
<feature type="compositionally biased region" description="Basic and acidic residues" evidence="6">
    <location>
        <begin position="243"/>
        <end position="255"/>
    </location>
</feature>
<dbReference type="NCBIfam" id="TIGR01557">
    <property type="entry name" value="myb_SHAQKYF"/>
    <property type="match status" value="1"/>
</dbReference>
<organism evidence="8 9">
    <name type="scientific">Paspalum notatum var. saurae</name>
    <dbReference type="NCBI Taxonomy" id="547442"/>
    <lineage>
        <taxon>Eukaryota</taxon>
        <taxon>Viridiplantae</taxon>
        <taxon>Streptophyta</taxon>
        <taxon>Embryophyta</taxon>
        <taxon>Tracheophyta</taxon>
        <taxon>Spermatophyta</taxon>
        <taxon>Magnoliopsida</taxon>
        <taxon>Liliopsida</taxon>
        <taxon>Poales</taxon>
        <taxon>Poaceae</taxon>
        <taxon>PACMAD clade</taxon>
        <taxon>Panicoideae</taxon>
        <taxon>Andropogonodae</taxon>
        <taxon>Paspaleae</taxon>
        <taxon>Paspalinae</taxon>
        <taxon>Paspalum</taxon>
    </lineage>
</organism>
<feature type="region of interest" description="Disordered" evidence="6">
    <location>
        <begin position="213"/>
        <end position="232"/>
    </location>
</feature>
<dbReference type="GO" id="GO:0003700">
    <property type="term" value="F:DNA-binding transcription factor activity"/>
    <property type="evidence" value="ECO:0007669"/>
    <property type="project" value="InterPro"/>
</dbReference>
<dbReference type="InterPro" id="IPR006447">
    <property type="entry name" value="Myb_dom_plants"/>
</dbReference>
<dbReference type="InterPro" id="IPR001005">
    <property type="entry name" value="SANT/Myb"/>
</dbReference>
<keyword evidence="3" id="KW-0238">DNA-binding</keyword>
<accession>A0AAQ3WGH3</accession>
<feature type="domain" description="HTH myb-type" evidence="7">
    <location>
        <begin position="363"/>
        <end position="423"/>
    </location>
</feature>
<dbReference type="EMBL" id="CP144746">
    <property type="protein sequence ID" value="WVZ60670.1"/>
    <property type="molecule type" value="Genomic_DNA"/>
</dbReference>
<comment type="subcellular location">
    <subcellularLocation>
        <location evidence="1">Nucleus</location>
    </subcellularLocation>
</comment>
<dbReference type="InterPro" id="IPR017930">
    <property type="entry name" value="Myb_dom"/>
</dbReference>
<gene>
    <name evidence="8" type="ORF">U9M48_010661</name>
</gene>
<dbReference type="GO" id="GO:0005634">
    <property type="term" value="C:nucleus"/>
    <property type="evidence" value="ECO:0007669"/>
    <property type="project" value="UniProtKB-SubCell"/>
</dbReference>
<feature type="region of interest" description="Disordered" evidence="6">
    <location>
        <begin position="315"/>
        <end position="370"/>
    </location>
</feature>
<dbReference type="SUPFAM" id="SSF46689">
    <property type="entry name" value="Homeodomain-like"/>
    <property type="match status" value="1"/>
</dbReference>
<dbReference type="GO" id="GO:0003677">
    <property type="term" value="F:DNA binding"/>
    <property type="evidence" value="ECO:0007669"/>
    <property type="project" value="UniProtKB-KW"/>
</dbReference>
<evidence type="ECO:0000256" key="1">
    <source>
        <dbReference type="ARBA" id="ARBA00004123"/>
    </source>
</evidence>
<evidence type="ECO:0000259" key="7">
    <source>
        <dbReference type="PROSITE" id="PS51294"/>
    </source>
</evidence>
<evidence type="ECO:0000256" key="3">
    <source>
        <dbReference type="ARBA" id="ARBA00023125"/>
    </source>
</evidence>
<dbReference type="InterPro" id="IPR058673">
    <property type="entry name" value="HHO5-like_N"/>
</dbReference>
<reference evidence="8 9" key="1">
    <citation type="submission" date="2024-02" db="EMBL/GenBank/DDBJ databases">
        <title>High-quality chromosome-scale genome assembly of Pensacola bahiagrass (Paspalum notatum Flugge var. saurae).</title>
        <authorList>
            <person name="Vega J.M."/>
            <person name="Podio M."/>
            <person name="Orjuela J."/>
            <person name="Siena L.A."/>
            <person name="Pessino S.C."/>
            <person name="Combes M.C."/>
            <person name="Mariac C."/>
            <person name="Albertini E."/>
            <person name="Pupilli F."/>
            <person name="Ortiz J.P.A."/>
            <person name="Leblanc O."/>
        </authorList>
    </citation>
    <scope>NUCLEOTIDE SEQUENCE [LARGE SCALE GENOMIC DNA]</scope>
    <source>
        <strain evidence="8">R1</strain>
        <tissue evidence="8">Leaf</tissue>
    </source>
</reference>
<dbReference type="InterPro" id="IPR044787">
    <property type="entry name" value="HHO5-like"/>
</dbReference>
<keyword evidence="4" id="KW-0804">Transcription</keyword>
<dbReference type="FunFam" id="1.10.10.60:FF:000002">
    <property type="entry name" value="Myb family transcription factor"/>
    <property type="match status" value="1"/>
</dbReference>
<dbReference type="PANTHER" id="PTHR31003:SF3">
    <property type="entry name" value="HOMEODOMAIN-LIKE SUPERFAMILY PROTEIN-RELATED"/>
    <property type="match status" value="1"/>
</dbReference>
<dbReference type="Proteomes" id="UP001341281">
    <property type="component" value="Chromosome 02"/>
</dbReference>
<dbReference type="PANTHER" id="PTHR31003">
    <property type="entry name" value="MYB FAMILY TRANSCRIPTION FACTOR"/>
    <property type="match status" value="1"/>
</dbReference>
<keyword evidence="9" id="KW-1185">Reference proteome</keyword>
<keyword evidence="5" id="KW-0539">Nucleus</keyword>
<name>A0AAQ3WGH3_PASNO</name>
<protein>
    <recommendedName>
        <fullName evidence="7">HTH myb-type domain-containing protein</fullName>
    </recommendedName>
</protein>
<feature type="region of interest" description="Disordered" evidence="6">
    <location>
        <begin position="444"/>
        <end position="493"/>
    </location>
</feature>
<feature type="region of interest" description="Disordered" evidence="6">
    <location>
        <begin position="241"/>
        <end position="268"/>
    </location>
</feature>
<dbReference type="Pfam" id="PF26575">
    <property type="entry name" value="HHO5_N"/>
    <property type="match status" value="1"/>
</dbReference>
<evidence type="ECO:0000256" key="2">
    <source>
        <dbReference type="ARBA" id="ARBA00023015"/>
    </source>
</evidence>
<dbReference type="PROSITE" id="PS51294">
    <property type="entry name" value="HTH_MYB"/>
    <property type="match status" value="1"/>
</dbReference>
<dbReference type="Gene3D" id="1.10.10.60">
    <property type="entry name" value="Homeodomain-like"/>
    <property type="match status" value="1"/>
</dbReference>
<sequence length="493" mass="52647">MDGWGDESPRETSGRELLALDATRREESATLRARLHPPQAPVGRLPSCGPARRFPFGPRPLAAARSSIYAPAAGRTSGIQILLSYLSSHTHRLRLFSFPCSASGRGFSSLCEDSLGSVLGGGCFVHRSLAPCRLPERSMGLDVGEIGMGLDLGLDLGLFAARSAGGMAKSAPAGIESCIRSLEEERRKIEMFRRDLPLCARLVADVIEELKEEAAKRGGDAEPRPDDGDKRKWMSTAQLWVDSDAKSEEESEKVQQSEINSPEPKLFGVTPAPTPIRAVAMVPPMAAPPPMVPPPAVYFKGEDSGAGTVALSLQHPAKTQPSPPPPPPMASDDHRRSDAAARFAATVPPSGSGLSLHAQTQQQPRKARRCWSPELHRQFVTALHQLGGPQVATPKQIREVMRVEGLTNDEVKSHLQKYRLHNRRSPGAAPVSQPIMVVGGLWVSQEQSSSQSGSPQGPFQFSGSGVAVSAATGGGDSSSSDGDDKSDEGYSRK</sequence>
<evidence type="ECO:0000313" key="9">
    <source>
        <dbReference type="Proteomes" id="UP001341281"/>
    </source>
</evidence>
<keyword evidence="2" id="KW-0805">Transcription regulation</keyword>
<evidence type="ECO:0000313" key="8">
    <source>
        <dbReference type="EMBL" id="WVZ60670.1"/>
    </source>
</evidence>
<proteinExistence type="predicted"/>
<dbReference type="AlphaFoldDB" id="A0AAQ3WGH3"/>
<dbReference type="Pfam" id="PF00249">
    <property type="entry name" value="Myb_DNA-binding"/>
    <property type="match status" value="1"/>
</dbReference>
<evidence type="ECO:0000256" key="5">
    <source>
        <dbReference type="ARBA" id="ARBA00023242"/>
    </source>
</evidence>